<dbReference type="EMBL" id="SRLO01000185">
    <property type="protein sequence ID" value="TNN68746.1"/>
    <property type="molecule type" value="Genomic_DNA"/>
</dbReference>
<dbReference type="Proteomes" id="UP000314294">
    <property type="component" value="Unassembled WGS sequence"/>
</dbReference>
<feature type="compositionally biased region" description="Basic and acidic residues" evidence="1">
    <location>
        <begin position="113"/>
        <end position="152"/>
    </location>
</feature>
<evidence type="ECO:0000313" key="2">
    <source>
        <dbReference type="EMBL" id="TNN68746.1"/>
    </source>
</evidence>
<feature type="region of interest" description="Disordered" evidence="1">
    <location>
        <begin position="86"/>
        <end position="179"/>
    </location>
</feature>
<reference evidence="2 3" key="1">
    <citation type="submission" date="2019-03" db="EMBL/GenBank/DDBJ databases">
        <title>First draft genome of Liparis tanakae, snailfish: a comprehensive survey of snailfish specific genes.</title>
        <authorList>
            <person name="Kim W."/>
            <person name="Song I."/>
            <person name="Jeong J.-H."/>
            <person name="Kim D."/>
            <person name="Kim S."/>
            <person name="Ryu S."/>
            <person name="Song J.Y."/>
            <person name="Lee S.K."/>
        </authorList>
    </citation>
    <scope>NUCLEOTIDE SEQUENCE [LARGE SCALE GENOMIC DNA]</scope>
    <source>
        <tissue evidence="2">Muscle</tissue>
    </source>
</reference>
<comment type="caution">
    <text evidence="2">The sequence shown here is derived from an EMBL/GenBank/DDBJ whole genome shotgun (WGS) entry which is preliminary data.</text>
</comment>
<accession>A0A4Z2HSC2</accession>
<sequence>MKGYVGVRSLCRGFSHSAKSNHDVFIQRLSEHNSTHAAALEESGPSITSYSSEPRRLGAFTFDINERLINQERFVLKLLLREGPLGGARRDEALGSKTKHSNSKGRMGGGKVEGSHEGKEKEPGMMRKEHQEMGRNGIFKEERKRRGEEVKQSTKIAKGYRREDGRREGSHEGKRRSQR</sequence>
<keyword evidence="3" id="KW-1185">Reference proteome</keyword>
<feature type="compositionally biased region" description="Basic and acidic residues" evidence="1">
    <location>
        <begin position="160"/>
        <end position="172"/>
    </location>
</feature>
<dbReference type="AlphaFoldDB" id="A0A4Z2HSC2"/>
<organism evidence="2 3">
    <name type="scientific">Liparis tanakae</name>
    <name type="common">Tanaka's snailfish</name>
    <dbReference type="NCBI Taxonomy" id="230148"/>
    <lineage>
        <taxon>Eukaryota</taxon>
        <taxon>Metazoa</taxon>
        <taxon>Chordata</taxon>
        <taxon>Craniata</taxon>
        <taxon>Vertebrata</taxon>
        <taxon>Euteleostomi</taxon>
        <taxon>Actinopterygii</taxon>
        <taxon>Neopterygii</taxon>
        <taxon>Teleostei</taxon>
        <taxon>Neoteleostei</taxon>
        <taxon>Acanthomorphata</taxon>
        <taxon>Eupercaria</taxon>
        <taxon>Perciformes</taxon>
        <taxon>Cottioidei</taxon>
        <taxon>Cottales</taxon>
        <taxon>Liparidae</taxon>
        <taxon>Liparis</taxon>
    </lineage>
</organism>
<evidence type="ECO:0000256" key="1">
    <source>
        <dbReference type="SAM" id="MobiDB-lite"/>
    </source>
</evidence>
<evidence type="ECO:0000313" key="3">
    <source>
        <dbReference type="Proteomes" id="UP000314294"/>
    </source>
</evidence>
<gene>
    <name evidence="2" type="ORF">EYF80_021058</name>
</gene>
<protein>
    <submittedName>
        <fullName evidence="2">Uncharacterized protein</fullName>
    </submittedName>
</protein>
<name>A0A4Z2HSC2_9TELE</name>
<proteinExistence type="predicted"/>